<organism evidence="1 2">
    <name type="scientific">Champsocephalus gunnari</name>
    <name type="common">Mackerel icefish</name>
    <dbReference type="NCBI Taxonomy" id="52237"/>
    <lineage>
        <taxon>Eukaryota</taxon>
        <taxon>Metazoa</taxon>
        <taxon>Chordata</taxon>
        <taxon>Craniata</taxon>
        <taxon>Vertebrata</taxon>
        <taxon>Euteleostomi</taxon>
        <taxon>Actinopterygii</taxon>
        <taxon>Neopterygii</taxon>
        <taxon>Teleostei</taxon>
        <taxon>Neoteleostei</taxon>
        <taxon>Acanthomorphata</taxon>
        <taxon>Eupercaria</taxon>
        <taxon>Perciformes</taxon>
        <taxon>Notothenioidei</taxon>
        <taxon>Channichthyidae</taxon>
        <taxon>Champsocephalus</taxon>
    </lineage>
</organism>
<reference evidence="1 2" key="1">
    <citation type="journal article" date="2023" name="Mol. Biol. Evol.">
        <title>Genomics of Secondarily Temperate Adaptation in the Only Non-Antarctic Icefish.</title>
        <authorList>
            <person name="Rivera-Colon A.G."/>
            <person name="Rayamajhi N."/>
            <person name="Minhas B.F."/>
            <person name="Madrigal G."/>
            <person name="Bilyk K.T."/>
            <person name="Yoon V."/>
            <person name="Hune M."/>
            <person name="Gregory S."/>
            <person name="Cheng C.H.C."/>
            <person name="Catchen J.M."/>
        </authorList>
    </citation>
    <scope>NUCLEOTIDE SEQUENCE [LARGE SCALE GENOMIC DNA]</scope>
    <source>
        <tissue evidence="1">White muscle</tissue>
    </source>
</reference>
<sequence>MAVNLVLILERGLAKTAFPPQRNKKNRDVKHAPFPELLASVYRRGITVVSGGAAGAVQAVIEPKGNKAGTVIGFNNMTQPQALGAIYFLHIIEEYFFYSPLVCDKFTSFSCSIYFYILF</sequence>
<dbReference type="EMBL" id="JAURVH010001533">
    <property type="protein sequence ID" value="KAK5897967.1"/>
    <property type="molecule type" value="Genomic_DNA"/>
</dbReference>
<gene>
    <name evidence="1" type="ORF">CgunFtcFv8_015425</name>
</gene>
<name>A0AAN8H128_CHAGU</name>
<accession>A0AAN8H128</accession>
<comment type="caution">
    <text evidence="1">The sequence shown here is derived from an EMBL/GenBank/DDBJ whole genome shotgun (WGS) entry which is preliminary data.</text>
</comment>
<dbReference type="AlphaFoldDB" id="A0AAN8H128"/>
<proteinExistence type="predicted"/>
<evidence type="ECO:0000313" key="2">
    <source>
        <dbReference type="Proteomes" id="UP001331515"/>
    </source>
</evidence>
<keyword evidence="2" id="KW-1185">Reference proteome</keyword>
<dbReference type="Proteomes" id="UP001331515">
    <property type="component" value="Unassembled WGS sequence"/>
</dbReference>
<protein>
    <submittedName>
        <fullName evidence="1">Uncharacterized protein</fullName>
    </submittedName>
</protein>
<evidence type="ECO:0000313" key="1">
    <source>
        <dbReference type="EMBL" id="KAK5897967.1"/>
    </source>
</evidence>